<keyword evidence="2 6" id="KW-0441">Lipid A biosynthesis</keyword>
<evidence type="ECO:0000256" key="2">
    <source>
        <dbReference type="ARBA" id="ARBA00022556"/>
    </source>
</evidence>
<evidence type="ECO:0000256" key="4">
    <source>
        <dbReference type="ARBA" id="ARBA00023098"/>
    </source>
</evidence>
<dbReference type="Pfam" id="PF13720">
    <property type="entry name" value="Acetyltransf_11"/>
    <property type="match status" value="1"/>
</dbReference>
<comment type="catalytic activity">
    <reaction evidence="6">
        <text>a (3R)-hydroxyacyl-[ACP] + UDP-N-acetyl-alpha-D-glucosamine = a UDP-3-O-[(3R)-3-hydroxyacyl]-N-acetyl-alpha-D-glucosamine + holo-[ACP]</text>
        <dbReference type="Rhea" id="RHEA:67812"/>
        <dbReference type="Rhea" id="RHEA-COMP:9685"/>
        <dbReference type="Rhea" id="RHEA-COMP:9945"/>
        <dbReference type="ChEBI" id="CHEBI:57705"/>
        <dbReference type="ChEBI" id="CHEBI:64479"/>
        <dbReference type="ChEBI" id="CHEBI:78827"/>
        <dbReference type="ChEBI" id="CHEBI:173225"/>
        <dbReference type="EC" id="2.3.1.129"/>
    </reaction>
</comment>
<keyword evidence="6" id="KW-0677">Repeat</keyword>
<keyword evidence="4 6" id="KW-0443">Lipid metabolism</keyword>
<dbReference type="GO" id="GO:0008780">
    <property type="term" value="F:acyl-[acyl-carrier-protein]-UDP-N-acetylglucosamine O-acyltransferase activity"/>
    <property type="evidence" value="ECO:0007669"/>
    <property type="project" value="UniProtKB-UniRule"/>
</dbReference>
<gene>
    <name evidence="6 8" type="primary">lpxA</name>
    <name evidence="8" type="ORF">H8E19_10750</name>
</gene>
<dbReference type="Proteomes" id="UP000650524">
    <property type="component" value="Unassembled WGS sequence"/>
</dbReference>
<dbReference type="CDD" id="cd03351">
    <property type="entry name" value="LbH_UDP-GlcNAc_AT"/>
    <property type="match status" value="1"/>
</dbReference>
<keyword evidence="6" id="KW-0963">Cytoplasm</keyword>
<dbReference type="Gene3D" id="2.160.10.10">
    <property type="entry name" value="Hexapeptide repeat proteins"/>
    <property type="match status" value="1"/>
</dbReference>
<dbReference type="InterPro" id="IPR010137">
    <property type="entry name" value="Lipid_A_LpxA"/>
</dbReference>
<dbReference type="UniPathway" id="UPA00359">
    <property type="reaction ID" value="UER00477"/>
</dbReference>
<protein>
    <recommendedName>
        <fullName evidence="6">Acyl-[acyl-carrier-protein]--UDP-N-acetylglucosamine O-acyltransferase</fullName>
        <shortName evidence="6">UDP-N-acetylglucosamine acyltransferase</shortName>
        <ecNumber evidence="6">2.3.1.129</ecNumber>
    </recommendedName>
</protein>
<feature type="domain" description="UDP N-acetylglucosamine O-acyltransferase C-terminal" evidence="7">
    <location>
        <begin position="179"/>
        <end position="259"/>
    </location>
</feature>
<evidence type="ECO:0000256" key="5">
    <source>
        <dbReference type="ARBA" id="ARBA00023315"/>
    </source>
</evidence>
<name>A0A8J6N197_9DELT</name>
<dbReference type="GO" id="GO:0005737">
    <property type="term" value="C:cytoplasm"/>
    <property type="evidence" value="ECO:0007669"/>
    <property type="project" value="UniProtKB-SubCell"/>
</dbReference>
<evidence type="ECO:0000313" key="8">
    <source>
        <dbReference type="EMBL" id="MBC8177871.1"/>
    </source>
</evidence>
<comment type="similarity">
    <text evidence="6">Belongs to the transferase hexapeptide repeat family. LpxA subfamily.</text>
</comment>
<organism evidence="8 9">
    <name type="scientific">Candidatus Desulfacyla euxinica</name>
    <dbReference type="NCBI Taxonomy" id="2841693"/>
    <lineage>
        <taxon>Bacteria</taxon>
        <taxon>Deltaproteobacteria</taxon>
        <taxon>Candidatus Desulfacyla</taxon>
    </lineage>
</organism>
<dbReference type="EC" id="2.3.1.129" evidence="6"/>
<evidence type="ECO:0000259" key="7">
    <source>
        <dbReference type="Pfam" id="PF13720"/>
    </source>
</evidence>
<dbReference type="SUPFAM" id="SSF51161">
    <property type="entry name" value="Trimeric LpxA-like enzymes"/>
    <property type="match status" value="1"/>
</dbReference>
<dbReference type="NCBIfam" id="TIGR01852">
    <property type="entry name" value="lipid_A_lpxA"/>
    <property type="match status" value="1"/>
</dbReference>
<reference evidence="8 9" key="1">
    <citation type="submission" date="2020-08" db="EMBL/GenBank/DDBJ databases">
        <title>Bridging the membrane lipid divide: bacteria of the FCB group superphylum have the potential to synthesize archaeal ether lipids.</title>
        <authorList>
            <person name="Villanueva L."/>
            <person name="Von Meijenfeldt F.A.B."/>
            <person name="Westbye A.B."/>
            <person name="Yadav S."/>
            <person name="Hopmans E.C."/>
            <person name="Dutilh B.E."/>
            <person name="Sinninghe Damste J.S."/>
        </authorList>
    </citation>
    <scope>NUCLEOTIDE SEQUENCE [LARGE SCALE GENOMIC DNA]</scope>
    <source>
        <strain evidence="8">NIOZ-UU27</strain>
    </source>
</reference>
<dbReference type="InterPro" id="IPR029098">
    <property type="entry name" value="Acetyltransf_C"/>
</dbReference>
<keyword evidence="3 6" id="KW-0808">Transferase</keyword>
<accession>A0A8J6N197</accession>
<evidence type="ECO:0000256" key="6">
    <source>
        <dbReference type="HAMAP-Rule" id="MF_00387"/>
    </source>
</evidence>
<dbReference type="Gene3D" id="1.20.1180.10">
    <property type="entry name" value="Udp N-acetylglucosamine O-acyltransferase, C-terminal domain"/>
    <property type="match status" value="1"/>
</dbReference>
<dbReference type="PIRSF" id="PIRSF000456">
    <property type="entry name" value="UDP-GlcNAc_acltr"/>
    <property type="match status" value="1"/>
</dbReference>
<comment type="caution">
    <text evidence="8">The sequence shown here is derived from an EMBL/GenBank/DDBJ whole genome shotgun (WGS) entry which is preliminary data.</text>
</comment>
<dbReference type="HAMAP" id="MF_00387">
    <property type="entry name" value="LpxA"/>
    <property type="match status" value="1"/>
</dbReference>
<comment type="subcellular location">
    <subcellularLocation>
        <location evidence="6">Cytoplasm</location>
    </subcellularLocation>
</comment>
<dbReference type="AlphaFoldDB" id="A0A8J6N197"/>
<dbReference type="Pfam" id="PF00132">
    <property type="entry name" value="Hexapep"/>
    <property type="match status" value="2"/>
</dbReference>
<comment type="function">
    <text evidence="6">Involved in the biosynthesis of lipid A, a phosphorylated glycolipid that anchors the lipopolysaccharide to the outer membrane of the cell.</text>
</comment>
<dbReference type="NCBIfam" id="NF003657">
    <property type="entry name" value="PRK05289.1"/>
    <property type="match status" value="1"/>
</dbReference>
<dbReference type="InterPro" id="IPR011004">
    <property type="entry name" value="Trimer_LpxA-like_sf"/>
</dbReference>
<proteinExistence type="inferred from homology"/>
<dbReference type="GO" id="GO:0009245">
    <property type="term" value="P:lipid A biosynthetic process"/>
    <property type="evidence" value="ECO:0007669"/>
    <property type="project" value="UniProtKB-UniRule"/>
</dbReference>
<evidence type="ECO:0000313" key="9">
    <source>
        <dbReference type="Proteomes" id="UP000650524"/>
    </source>
</evidence>
<evidence type="ECO:0000256" key="1">
    <source>
        <dbReference type="ARBA" id="ARBA00022516"/>
    </source>
</evidence>
<dbReference type="InterPro" id="IPR001451">
    <property type="entry name" value="Hexapep"/>
</dbReference>
<sequence>MINNPDIHPSAVVSSGAELATGVKIGPFSTVGGDVIIGRDTVIGSHVIIEGHTRMGEKNRIFPFSCIGTPPQDTGYSNEDTRLIMGDNNVVREYVTINRATTKDEWETVMGNDNYLMAYAHVAHDCRLADGVVLTNGATLGGHTQIGEYAILGAFLAVQQFVRIGAHAYLGAKAGIDRDVPPFMITAGPRAKLYGINQKGMIRRGFSQETIDILKKAYSILWRKNRNLSDGIAQVRRELDLIPELEMLLDFLGESKRGILR</sequence>
<keyword evidence="1 6" id="KW-0444">Lipid biosynthesis</keyword>
<comment type="pathway">
    <text evidence="6">Glycolipid biosynthesis; lipid IV(A) biosynthesis; lipid IV(A) from (3R)-3-hydroxytetradecanoyl-[acyl-carrier-protein] and UDP-N-acetyl-alpha-D-glucosamine: step 1/6.</text>
</comment>
<evidence type="ECO:0000256" key="3">
    <source>
        <dbReference type="ARBA" id="ARBA00022679"/>
    </source>
</evidence>
<dbReference type="InterPro" id="IPR037157">
    <property type="entry name" value="Acetyltransf_C_sf"/>
</dbReference>
<dbReference type="PANTHER" id="PTHR43480">
    <property type="entry name" value="ACYL-[ACYL-CARRIER-PROTEIN]--UDP-N-ACETYLGLUCOSAMINE O-ACYLTRANSFERASE"/>
    <property type="match status" value="1"/>
</dbReference>
<keyword evidence="5 6" id="KW-0012">Acyltransferase</keyword>
<dbReference type="GO" id="GO:0016020">
    <property type="term" value="C:membrane"/>
    <property type="evidence" value="ECO:0007669"/>
    <property type="project" value="GOC"/>
</dbReference>
<dbReference type="EMBL" id="JACNJD010000240">
    <property type="protein sequence ID" value="MBC8177871.1"/>
    <property type="molecule type" value="Genomic_DNA"/>
</dbReference>
<dbReference type="PANTHER" id="PTHR43480:SF1">
    <property type="entry name" value="ACYL-[ACYL-CARRIER-PROTEIN]--UDP-N-ACETYLGLUCOSAMINE O-ACYLTRANSFERASE, MITOCHONDRIAL-RELATED"/>
    <property type="match status" value="1"/>
</dbReference>
<comment type="subunit">
    <text evidence="6">Homotrimer.</text>
</comment>